<reference evidence="18" key="1">
    <citation type="submission" date="2021-06" db="EMBL/GenBank/DDBJ databases">
        <title>Comparative genomics, transcriptomics and evolutionary studies reveal genomic signatures of adaptation to plant cell wall in hemibiotrophic fungi.</title>
        <authorList>
            <consortium name="DOE Joint Genome Institute"/>
            <person name="Baroncelli R."/>
            <person name="Diaz J.F."/>
            <person name="Benocci T."/>
            <person name="Peng M."/>
            <person name="Battaglia E."/>
            <person name="Haridas S."/>
            <person name="Andreopoulos W."/>
            <person name="Labutti K."/>
            <person name="Pangilinan J."/>
            <person name="Floch G.L."/>
            <person name="Makela M.R."/>
            <person name="Henrissat B."/>
            <person name="Grigoriev I.V."/>
            <person name="Crouch J.A."/>
            <person name="De Vries R.P."/>
            <person name="Sukno S.A."/>
            <person name="Thon M.R."/>
        </authorList>
    </citation>
    <scope>NUCLEOTIDE SEQUENCE</scope>
    <source>
        <strain evidence="18">CBS 125086</strain>
    </source>
</reference>
<dbReference type="GeneID" id="85444051"/>
<dbReference type="InterPro" id="IPR022775">
    <property type="entry name" value="AP_mu_sigma_su"/>
</dbReference>
<sequence>MIKRPLDTLPAETLISIAGYLDGVQLPDLSSFALTSRACNAAASCYLFRDIHIRIKHPRKLQRDVAKWLTVLQRTNASRHVRRLVMTFEDRTLHHSDLYSPDRLRLTAETVDSLSYAKRMLPNNRRLRDVFVDPEAWAPMVQLLKALVRLTNMVIEHETSFSPFLLEALGTQHNKCLLDLRCFDLHCIEGAPLNPYDVALLLSPQLRSVSIKEYFQSFTGHTNESAVLKLVKGLSPSLRTVELEPVFGARYHRRCNPEFESQLQSAIAQAIEVNLKYWKGSASNIYASKLGSIPSLSMQRTSPERVQSWVETTDFALLRHLRLNTGSRELRWLAKHAKFRCLDSLELHNSGYISAPSDTEGFDDLENAAVDFLAVIPALTTLSLGAQLTLPMLQFAVSRFGKTLRKLKLRPTGSGFLPEEDIKIRAEHIGLISEACPSLEDLTITVAVPSFRSQSAEFTGMCQGIARIRRLRNLYLTLRSTTEEDPMKLSLRRRPRIDRNGRFLSPTFPTEELTDTFVRAAWDTICKQGSRLESMQMDTLYRWGGTRKSERVFQVRRVGAAAHFEVLLDRPALKQAEGLPQSSLPLLVSNPELASKSRQRQGPVSSRDGACQGKDVPEADTIRLYPFSSKPAILRISTNPKASGLVILKVRYVPTQIRILFRLHRGKTRLAKWYAPYSDDEKIKLKGEVHRLVAPRDQKYQSNFVEFRNNKIVYRRYAGLFFCACVDTNDNELAFLEAIHFFVEVLDAFFGNVCELDLVFNFYKVYAILDEVFLAGEIEETSKQVVLTRLEHLDKLE</sequence>
<dbReference type="GO" id="GO:0072583">
    <property type="term" value="P:clathrin-dependent endocytosis"/>
    <property type="evidence" value="ECO:0007669"/>
    <property type="project" value="InterPro"/>
</dbReference>
<dbReference type="InterPro" id="IPR032675">
    <property type="entry name" value="LRR_dom_sf"/>
</dbReference>
<dbReference type="InterPro" id="IPR016635">
    <property type="entry name" value="AP_complex_ssu"/>
</dbReference>
<dbReference type="Gene3D" id="3.30.450.60">
    <property type="match status" value="1"/>
</dbReference>
<comment type="function">
    <text evidence="11">Component of the adaptor complexes which link clathrin to receptors in coated vesicles. Clathrin-associated protein complexes are believed to interact with the cytoplasmic tails of membrane proteins, leading to their selection and concentration.</text>
</comment>
<evidence type="ECO:0000256" key="15">
    <source>
        <dbReference type="ARBA" id="ARBA00062168"/>
    </source>
</evidence>
<gene>
    <name evidence="18" type="ORF">LY79DRAFT_576626</name>
</gene>
<evidence type="ECO:0000259" key="17">
    <source>
        <dbReference type="Pfam" id="PF01217"/>
    </source>
</evidence>
<keyword evidence="6" id="KW-1003">Cell membrane</keyword>
<evidence type="ECO:0000313" key="19">
    <source>
        <dbReference type="Proteomes" id="UP001230504"/>
    </source>
</evidence>
<dbReference type="SUPFAM" id="SSF64356">
    <property type="entry name" value="SNARE-like"/>
    <property type="match status" value="1"/>
</dbReference>
<dbReference type="EMBL" id="JAHLJV010000008">
    <property type="protein sequence ID" value="KAK1597320.1"/>
    <property type="molecule type" value="Genomic_DNA"/>
</dbReference>
<comment type="caution">
    <text evidence="18">The sequence shown here is derived from an EMBL/GenBank/DDBJ whole genome shotgun (WGS) entry which is preliminary data.</text>
</comment>
<dbReference type="InterPro" id="IPR011012">
    <property type="entry name" value="Longin-like_dom_sf"/>
</dbReference>
<organism evidence="18 19">
    <name type="scientific">Colletotrichum navitas</name>
    <dbReference type="NCBI Taxonomy" id="681940"/>
    <lineage>
        <taxon>Eukaryota</taxon>
        <taxon>Fungi</taxon>
        <taxon>Dikarya</taxon>
        <taxon>Ascomycota</taxon>
        <taxon>Pezizomycotina</taxon>
        <taxon>Sordariomycetes</taxon>
        <taxon>Hypocreomycetidae</taxon>
        <taxon>Glomerellales</taxon>
        <taxon>Glomerellaceae</taxon>
        <taxon>Colletotrichum</taxon>
        <taxon>Colletotrichum graminicola species complex</taxon>
    </lineage>
</organism>
<evidence type="ECO:0000256" key="2">
    <source>
        <dbReference type="ARBA" id="ARBA00004277"/>
    </source>
</evidence>
<dbReference type="GO" id="GO:0030122">
    <property type="term" value="C:AP-2 adaptor complex"/>
    <property type="evidence" value="ECO:0007669"/>
    <property type="project" value="InterPro"/>
</dbReference>
<dbReference type="Pfam" id="PF01217">
    <property type="entry name" value="Clat_adaptor_s"/>
    <property type="match status" value="1"/>
</dbReference>
<evidence type="ECO:0000256" key="14">
    <source>
        <dbReference type="ARBA" id="ARBA00032648"/>
    </source>
</evidence>
<evidence type="ECO:0000256" key="13">
    <source>
        <dbReference type="ARBA" id="ARBA00031686"/>
    </source>
</evidence>
<dbReference type="AlphaFoldDB" id="A0AAD8VAC2"/>
<keyword evidence="8" id="KW-0653">Protein transport</keyword>
<keyword evidence="7" id="KW-0254">Endocytosis</keyword>
<proteinExistence type="inferred from homology"/>
<dbReference type="GO" id="GO:0035615">
    <property type="term" value="F:clathrin adaptor activity"/>
    <property type="evidence" value="ECO:0007669"/>
    <property type="project" value="InterPro"/>
</dbReference>
<dbReference type="Gene3D" id="3.80.10.10">
    <property type="entry name" value="Ribonuclease Inhibitor"/>
    <property type="match status" value="1"/>
</dbReference>
<evidence type="ECO:0000313" key="18">
    <source>
        <dbReference type="EMBL" id="KAK1597320.1"/>
    </source>
</evidence>
<keyword evidence="10" id="KW-0168">Coated pit</keyword>
<dbReference type="CDD" id="cd14833">
    <property type="entry name" value="AP2_sigma"/>
    <property type="match status" value="1"/>
</dbReference>
<dbReference type="FunFam" id="3.30.450.60:FF:000011">
    <property type="entry name" value="AP complex subunit sigma"/>
    <property type="match status" value="1"/>
</dbReference>
<keyword evidence="19" id="KW-1185">Reference proteome</keyword>
<name>A0AAD8VAC2_9PEZI</name>
<keyword evidence="5" id="KW-0813">Transport</keyword>
<comment type="subcellular location">
    <subcellularLocation>
        <location evidence="1">Cell membrane</location>
    </subcellularLocation>
    <subcellularLocation>
        <location evidence="2">Membrane</location>
        <location evidence="2">Coated pit</location>
        <topology evidence="2">Peripheral membrane protein</topology>
        <orientation evidence="2">Cytoplasmic side</orientation>
    </subcellularLocation>
</comment>
<dbReference type="InterPro" id="IPR027156">
    <property type="entry name" value="APS2"/>
</dbReference>
<dbReference type="PANTHER" id="PTHR11753">
    <property type="entry name" value="ADAPTOR COMPLEXES SMALL SUBUNIT FAMILY"/>
    <property type="match status" value="1"/>
</dbReference>
<evidence type="ECO:0000256" key="11">
    <source>
        <dbReference type="ARBA" id="ARBA00025487"/>
    </source>
</evidence>
<dbReference type="Proteomes" id="UP001230504">
    <property type="component" value="Unassembled WGS sequence"/>
</dbReference>
<evidence type="ECO:0000256" key="5">
    <source>
        <dbReference type="ARBA" id="ARBA00022448"/>
    </source>
</evidence>
<evidence type="ECO:0000256" key="12">
    <source>
        <dbReference type="ARBA" id="ARBA00030104"/>
    </source>
</evidence>
<evidence type="ECO:0000256" key="10">
    <source>
        <dbReference type="ARBA" id="ARBA00023176"/>
    </source>
</evidence>
<evidence type="ECO:0000256" key="7">
    <source>
        <dbReference type="ARBA" id="ARBA00022583"/>
    </source>
</evidence>
<evidence type="ECO:0000256" key="9">
    <source>
        <dbReference type="ARBA" id="ARBA00023136"/>
    </source>
</evidence>
<dbReference type="RefSeq" id="XP_060418110.1">
    <property type="nucleotide sequence ID" value="XM_060559811.1"/>
</dbReference>
<evidence type="ECO:0000256" key="16">
    <source>
        <dbReference type="SAM" id="MobiDB-lite"/>
    </source>
</evidence>
<comment type="similarity">
    <text evidence="3">Belongs to the adaptor complexes small subunit family.</text>
</comment>
<feature type="domain" description="AP complex mu/sigma subunit" evidence="17">
    <location>
        <begin position="660"/>
        <end position="796"/>
    </location>
</feature>
<evidence type="ECO:0000256" key="4">
    <source>
        <dbReference type="ARBA" id="ARBA00013914"/>
    </source>
</evidence>
<evidence type="ECO:0000256" key="3">
    <source>
        <dbReference type="ARBA" id="ARBA00006972"/>
    </source>
</evidence>
<evidence type="ECO:0000256" key="1">
    <source>
        <dbReference type="ARBA" id="ARBA00004236"/>
    </source>
</evidence>
<accession>A0AAD8VAC2</accession>
<dbReference type="GO" id="GO:0015031">
    <property type="term" value="P:protein transport"/>
    <property type="evidence" value="ECO:0007669"/>
    <property type="project" value="UniProtKB-KW"/>
</dbReference>
<comment type="subunit">
    <text evidence="15">Adaptor protein complex 2 (AP-2) is a heterotetramer composed of two large adaptins (alpha-type subunit APL3 and beta-type subunit APL1), a medium chain (mu-type subunit APM4) and a small adaptin (sigma-type subunit APS2).</text>
</comment>
<evidence type="ECO:0000256" key="6">
    <source>
        <dbReference type="ARBA" id="ARBA00022475"/>
    </source>
</evidence>
<evidence type="ECO:0000256" key="8">
    <source>
        <dbReference type="ARBA" id="ARBA00022927"/>
    </source>
</evidence>
<protein>
    <recommendedName>
        <fullName evidence="4">AP-2 complex subunit sigma</fullName>
    </recommendedName>
    <alternativeName>
        <fullName evidence="12">Adaptin small chain</fullName>
    </alternativeName>
    <alternativeName>
        <fullName evidence="13">Clathrin assembly protein 2 sigma small chain</fullName>
    </alternativeName>
    <alternativeName>
        <fullName evidence="14">Sigma2-adaptin</fullName>
    </alternativeName>
</protein>
<keyword evidence="9" id="KW-0472">Membrane</keyword>
<feature type="region of interest" description="Disordered" evidence="16">
    <location>
        <begin position="594"/>
        <end position="614"/>
    </location>
</feature>